<evidence type="ECO:0000313" key="1">
    <source>
        <dbReference type="EMBL" id="KAK9901146.1"/>
    </source>
</evidence>
<dbReference type="Proteomes" id="UP001457282">
    <property type="component" value="Unassembled WGS sequence"/>
</dbReference>
<sequence>MPRPFRNHRSSPKITTASLPCAAVHSCNHLWPPPFFFTCNSQFAINQIHSALTVHKPSHHAIDSQAFPVILAASFSLLCRHRFCHHLTSAAFPCRRAKSLFQFSRKHRRRLQNLHRPIRLLSPEIHVAPAPSSRAVDLFSVPSPVLPVSATRQIRPHLTS</sequence>
<organism evidence="1 2">
    <name type="scientific">Rubus argutus</name>
    <name type="common">Southern blackberry</name>
    <dbReference type="NCBI Taxonomy" id="59490"/>
    <lineage>
        <taxon>Eukaryota</taxon>
        <taxon>Viridiplantae</taxon>
        <taxon>Streptophyta</taxon>
        <taxon>Embryophyta</taxon>
        <taxon>Tracheophyta</taxon>
        <taxon>Spermatophyta</taxon>
        <taxon>Magnoliopsida</taxon>
        <taxon>eudicotyledons</taxon>
        <taxon>Gunneridae</taxon>
        <taxon>Pentapetalae</taxon>
        <taxon>rosids</taxon>
        <taxon>fabids</taxon>
        <taxon>Rosales</taxon>
        <taxon>Rosaceae</taxon>
        <taxon>Rosoideae</taxon>
        <taxon>Rosoideae incertae sedis</taxon>
        <taxon>Rubus</taxon>
    </lineage>
</organism>
<dbReference type="EMBL" id="JBEDUW010000335">
    <property type="protein sequence ID" value="KAK9901146.1"/>
    <property type="molecule type" value="Genomic_DNA"/>
</dbReference>
<dbReference type="AlphaFoldDB" id="A0AAW1VCF2"/>
<comment type="caution">
    <text evidence="1">The sequence shown here is derived from an EMBL/GenBank/DDBJ whole genome shotgun (WGS) entry which is preliminary data.</text>
</comment>
<protein>
    <submittedName>
        <fullName evidence="1">Uncharacterized protein</fullName>
    </submittedName>
</protein>
<name>A0AAW1VCF2_RUBAR</name>
<accession>A0AAW1VCF2</accession>
<keyword evidence="2" id="KW-1185">Reference proteome</keyword>
<evidence type="ECO:0000313" key="2">
    <source>
        <dbReference type="Proteomes" id="UP001457282"/>
    </source>
</evidence>
<reference evidence="1 2" key="1">
    <citation type="journal article" date="2023" name="G3 (Bethesda)">
        <title>A chromosome-length genome assembly and annotation of blackberry (Rubus argutus, cv. 'Hillquist').</title>
        <authorList>
            <person name="Bruna T."/>
            <person name="Aryal R."/>
            <person name="Dudchenko O."/>
            <person name="Sargent D.J."/>
            <person name="Mead D."/>
            <person name="Buti M."/>
            <person name="Cavallini A."/>
            <person name="Hytonen T."/>
            <person name="Andres J."/>
            <person name="Pham M."/>
            <person name="Weisz D."/>
            <person name="Mascagni F."/>
            <person name="Usai G."/>
            <person name="Natali L."/>
            <person name="Bassil N."/>
            <person name="Fernandez G.E."/>
            <person name="Lomsadze A."/>
            <person name="Armour M."/>
            <person name="Olukolu B."/>
            <person name="Poorten T."/>
            <person name="Britton C."/>
            <person name="Davik J."/>
            <person name="Ashrafi H."/>
            <person name="Aiden E.L."/>
            <person name="Borodovsky M."/>
            <person name="Worthington M."/>
        </authorList>
    </citation>
    <scope>NUCLEOTIDE SEQUENCE [LARGE SCALE GENOMIC DNA]</scope>
    <source>
        <strain evidence="1">PI 553951</strain>
    </source>
</reference>
<proteinExistence type="predicted"/>
<gene>
    <name evidence="1" type="ORF">M0R45_002265</name>
</gene>